<feature type="transmembrane region" description="Helical" evidence="9">
    <location>
        <begin position="81"/>
        <end position="99"/>
    </location>
</feature>
<evidence type="ECO:0000256" key="4">
    <source>
        <dbReference type="ARBA" id="ARBA00022989"/>
    </source>
</evidence>
<dbReference type="SUPFAM" id="SSF81321">
    <property type="entry name" value="Family A G protein-coupled receptor-like"/>
    <property type="match status" value="1"/>
</dbReference>
<keyword evidence="7" id="KW-0675">Receptor</keyword>
<evidence type="ECO:0000256" key="5">
    <source>
        <dbReference type="ARBA" id="ARBA00023040"/>
    </source>
</evidence>
<evidence type="ECO:0000256" key="7">
    <source>
        <dbReference type="ARBA" id="ARBA00023170"/>
    </source>
</evidence>
<dbReference type="GO" id="GO:0005886">
    <property type="term" value="C:plasma membrane"/>
    <property type="evidence" value="ECO:0007669"/>
    <property type="project" value="UniProtKB-SubCell"/>
</dbReference>
<gene>
    <name evidence="11" type="ORF">CAPTEDRAFT_223097</name>
</gene>
<keyword evidence="8" id="KW-0807">Transducer</keyword>
<feature type="transmembrane region" description="Helical" evidence="9">
    <location>
        <begin position="120"/>
        <end position="143"/>
    </location>
</feature>
<dbReference type="GO" id="GO:0004930">
    <property type="term" value="F:G protein-coupled receptor activity"/>
    <property type="evidence" value="ECO:0007669"/>
    <property type="project" value="UniProtKB-KW"/>
</dbReference>
<reference evidence="12" key="3">
    <citation type="submission" date="2015-06" db="UniProtKB">
        <authorList>
            <consortium name="EnsemblMetazoa"/>
        </authorList>
    </citation>
    <scope>IDENTIFICATION</scope>
</reference>
<dbReference type="STRING" id="283909.R7V5W6"/>
<feature type="transmembrane region" description="Helical" evidence="9">
    <location>
        <begin position="40"/>
        <end position="61"/>
    </location>
</feature>
<keyword evidence="6 9" id="KW-0472">Membrane</keyword>
<name>R7V5W6_CAPTE</name>
<organism evidence="11">
    <name type="scientific">Capitella teleta</name>
    <name type="common">Polychaete worm</name>
    <dbReference type="NCBI Taxonomy" id="283909"/>
    <lineage>
        <taxon>Eukaryota</taxon>
        <taxon>Metazoa</taxon>
        <taxon>Spiralia</taxon>
        <taxon>Lophotrochozoa</taxon>
        <taxon>Annelida</taxon>
        <taxon>Polychaeta</taxon>
        <taxon>Sedentaria</taxon>
        <taxon>Scolecida</taxon>
        <taxon>Capitellidae</taxon>
        <taxon>Capitella</taxon>
    </lineage>
</organism>
<keyword evidence="4 9" id="KW-1133">Transmembrane helix</keyword>
<dbReference type="Pfam" id="PF00001">
    <property type="entry name" value="7tm_1"/>
    <property type="match status" value="1"/>
</dbReference>
<dbReference type="PANTHER" id="PTHR22752">
    <property type="entry name" value="G PROTEIN-COUPLED RECEPTOR"/>
    <property type="match status" value="1"/>
</dbReference>
<protein>
    <recommendedName>
        <fullName evidence="10">G-protein coupled receptors family 1 profile domain-containing protein</fullName>
    </recommendedName>
</protein>
<dbReference type="AlphaFoldDB" id="R7V5W6"/>
<keyword evidence="3 9" id="KW-0812">Transmembrane</keyword>
<keyword evidence="5" id="KW-0297">G-protein coupled receptor</keyword>
<evidence type="ECO:0000259" key="10">
    <source>
        <dbReference type="PROSITE" id="PS50262"/>
    </source>
</evidence>
<proteinExistence type="predicted"/>
<dbReference type="HOGENOM" id="CLU_009579_3_7_1"/>
<keyword evidence="2" id="KW-1003">Cell membrane</keyword>
<dbReference type="EMBL" id="AMQN01005646">
    <property type="status" value="NOT_ANNOTATED_CDS"/>
    <property type="molecule type" value="Genomic_DNA"/>
</dbReference>
<dbReference type="OMA" id="CKCSVYL"/>
<evidence type="ECO:0000313" key="13">
    <source>
        <dbReference type="Proteomes" id="UP000014760"/>
    </source>
</evidence>
<dbReference type="OrthoDB" id="6376512at2759"/>
<feature type="domain" description="G-protein coupled receptors family 1 profile" evidence="10">
    <location>
        <begin position="20"/>
        <end position="269"/>
    </location>
</feature>
<feature type="transmembrane region" description="Helical" evidence="9">
    <location>
        <begin position="210"/>
        <end position="229"/>
    </location>
</feature>
<dbReference type="Proteomes" id="UP000014760">
    <property type="component" value="Unassembled WGS sequence"/>
</dbReference>
<dbReference type="InterPro" id="IPR017452">
    <property type="entry name" value="GPCR_Rhodpsn_7TM"/>
</dbReference>
<accession>R7V5W6</accession>
<sequence length="293" mass="34279">MEFTGWTALILFLAIAIIVSNILILLVLLRTEMLAYVNKYFFLSLTIADLGMGVFVVPFSFWTSLFQRWIYGDKFCLIEAYLAAIFGIGSVYSLTWLSIDHYVAIRKPDRYESIMTPTRCICWVVVIWVGTFSFCSPPLFGVSQAKYYKEAYLCIIDWQLQKAYFITSSMLLLLPPVIALTIANFYMFTEKYKEKKAAFEKYTDCNSRPEMYFVNFLVGMAYVVAWLPWSVLKLYETLHPDEEMRAPAALHFCLIWLAMSNCFFKFLIYVIFYHDFRIGLKILYTQLRCSFGR</sequence>
<dbReference type="EnsemblMetazoa" id="CapteT223097">
    <property type="protein sequence ID" value="CapteP223097"/>
    <property type="gene ID" value="CapteG223097"/>
</dbReference>
<dbReference type="FunCoup" id="R7V5W6">
    <property type="interactions" value="206"/>
</dbReference>
<feature type="transmembrane region" description="Helical" evidence="9">
    <location>
        <begin position="249"/>
        <end position="272"/>
    </location>
</feature>
<reference evidence="11 13" key="2">
    <citation type="journal article" date="2013" name="Nature">
        <title>Insights into bilaterian evolution from three spiralian genomes.</title>
        <authorList>
            <person name="Simakov O."/>
            <person name="Marletaz F."/>
            <person name="Cho S.J."/>
            <person name="Edsinger-Gonzales E."/>
            <person name="Havlak P."/>
            <person name="Hellsten U."/>
            <person name="Kuo D.H."/>
            <person name="Larsson T."/>
            <person name="Lv J."/>
            <person name="Arendt D."/>
            <person name="Savage R."/>
            <person name="Osoegawa K."/>
            <person name="de Jong P."/>
            <person name="Grimwood J."/>
            <person name="Chapman J.A."/>
            <person name="Shapiro H."/>
            <person name="Aerts A."/>
            <person name="Otillar R.P."/>
            <person name="Terry A.Y."/>
            <person name="Boore J.L."/>
            <person name="Grigoriev I.V."/>
            <person name="Lindberg D.R."/>
            <person name="Seaver E.C."/>
            <person name="Weisblat D.A."/>
            <person name="Putnam N.H."/>
            <person name="Rokhsar D.S."/>
        </authorList>
    </citation>
    <scope>NUCLEOTIDE SEQUENCE</scope>
    <source>
        <strain evidence="11 13">I ESC-2004</strain>
    </source>
</reference>
<evidence type="ECO:0000256" key="1">
    <source>
        <dbReference type="ARBA" id="ARBA00004651"/>
    </source>
</evidence>
<evidence type="ECO:0000256" key="9">
    <source>
        <dbReference type="SAM" id="Phobius"/>
    </source>
</evidence>
<comment type="subcellular location">
    <subcellularLocation>
        <location evidence="1">Cell membrane</location>
        <topology evidence="1">Multi-pass membrane protein</topology>
    </subcellularLocation>
</comment>
<feature type="transmembrane region" description="Helical" evidence="9">
    <location>
        <begin position="163"/>
        <end position="189"/>
    </location>
</feature>
<evidence type="ECO:0000256" key="2">
    <source>
        <dbReference type="ARBA" id="ARBA00022475"/>
    </source>
</evidence>
<reference evidence="13" key="1">
    <citation type="submission" date="2012-12" db="EMBL/GenBank/DDBJ databases">
        <authorList>
            <person name="Hellsten U."/>
            <person name="Grimwood J."/>
            <person name="Chapman J.A."/>
            <person name="Shapiro H."/>
            <person name="Aerts A."/>
            <person name="Otillar R.P."/>
            <person name="Terry A.Y."/>
            <person name="Boore J.L."/>
            <person name="Simakov O."/>
            <person name="Marletaz F."/>
            <person name="Cho S.-J."/>
            <person name="Edsinger-Gonzales E."/>
            <person name="Havlak P."/>
            <person name="Kuo D.-H."/>
            <person name="Larsson T."/>
            <person name="Lv J."/>
            <person name="Arendt D."/>
            <person name="Savage R."/>
            <person name="Osoegawa K."/>
            <person name="de Jong P."/>
            <person name="Lindberg D.R."/>
            <person name="Seaver E.C."/>
            <person name="Weisblat D.A."/>
            <person name="Putnam N.H."/>
            <person name="Grigoriev I.V."/>
            <person name="Rokhsar D.S."/>
        </authorList>
    </citation>
    <scope>NUCLEOTIDE SEQUENCE</scope>
    <source>
        <strain evidence="13">I ESC-2004</strain>
    </source>
</reference>
<dbReference type="EMBL" id="KB296474">
    <property type="protein sequence ID" value="ELU11716.1"/>
    <property type="molecule type" value="Genomic_DNA"/>
</dbReference>
<dbReference type="PRINTS" id="PR00237">
    <property type="entry name" value="GPCRRHODOPSN"/>
</dbReference>
<evidence type="ECO:0000313" key="12">
    <source>
        <dbReference type="EnsemblMetazoa" id="CapteP223097"/>
    </source>
</evidence>
<evidence type="ECO:0000256" key="6">
    <source>
        <dbReference type="ARBA" id="ARBA00023136"/>
    </source>
</evidence>
<keyword evidence="13" id="KW-1185">Reference proteome</keyword>
<evidence type="ECO:0000256" key="3">
    <source>
        <dbReference type="ARBA" id="ARBA00022692"/>
    </source>
</evidence>
<dbReference type="InterPro" id="IPR000276">
    <property type="entry name" value="GPCR_Rhodpsn"/>
</dbReference>
<evidence type="ECO:0000256" key="8">
    <source>
        <dbReference type="ARBA" id="ARBA00023224"/>
    </source>
</evidence>
<feature type="transmembrane region" description="Helical" evidence="9">
    <location>
        <begin position="6"/>
        <end position="28"/>
    </location>
</feature>
<dbReference type="CDD" id="cd00637">
    <property type="entry name" value="7tm_classA_rhodopsin-like"/>
    <property type="match status" value="1"/>
</dbReference>
<dbReference type="Gene3D" id="1.20.1070.10">
    <property type="entry name" value="Rhodopsin 7-helix transmembrane proteins"/>
    <property type="match status" value="1"/>
</dbReference>
<evidence type="ECO:0000313" key="11">
    <source>
        <dbReference type="EMBL" id="ELU11716.1"/>
    </source>
</evidence>
<dbReference type="PROSITE" id="PS50262">
    <property type="entry name" value="G_PROTEIN_RECEP_F1_2"/>
    <property type="match status" value="1"/>
</dbReference>